<protein>
    <submittedName>
        <fullName evidence="6">Glycosyltransferase involved in cell wall biosynthesis</fullName>
    </submittedName>
</protein>
<dbReference type="Gene3D" id="3.40.50.2000">
    <property type="entry name" value="Glycogen Phosphorylase B"/>
    <property type="match status" value="2"/>
</dbReference>
<dbReference type="RefSeq" id="WP_310268485.1">
    <property type="nucleotide sequence ID" value="NZ_JAVDXW010000001.1"/>
</dbReference>
<dbReference type="Pfam" id="PF13439">
    <property type="entry name" value="Glyco_transf_4"/>
    <property type="match status" value="1"/>
</dbReference>
<accession>A0AAE3ZBH3</accession>
<evidence type="ECO:0000256" key="2">
    <source>
        <dbReference type="ARBA" id="ARBA00022679"/>
    </source>
</evidence>
<feature type="domain" description="Glycosyltransferase subfamily 4-like N-terminal" evidence="5">
    <location>
        <begin position="19"/>
        <end position="171"/>
    </location>
</feature>
<evidence type="ECO:0000313" key="6">
    <source>
        <dbReference type="EMBL" id="MDR7300172.1"/>
    </source>
</evidence>
<dbReference type="InterPro" id="IPR028098">
    <property type="entry name" value="Glyco_trans_4-like_N"/>
</dbReference>
<keyword evidence="1" id="KW-0328">Glycosyltransferase</keyword>
<reference evidence="6" key="1">
    <citation type="submission" date="2023-07" db="EMBL/GenBank/DDBJ databases">
        <title>Sequencing the genomes of 1000 actinobacteria strains.</title>
        <authorList>
            <person name="Klenk H.-P."/>
        </authorList>
    </citation>
    <scope>NUCLEOTIDE SEQUENCE</scope>
    <source>
        <strain evidence="6">DSM 45977</strain>
    </source>
</reference>
<keyword evidence="7" id="KW-1185">Reference proteome</keyword>
<dbReference type="InterPro" id="IPR001296">
    <property type="entry name" value="Glyco_trans_1"/>
</dbReference>
<dbReference type="EMBL" id="JAVDXW010000001">
    <property type="protein sequence ID" value="MDR7300172.1"/>
    <property type="molecule type" value="Genomic_DNA"/>
</dbReference>
<name>A0AAE3ZBH3_9ACTN</name>
<dbReference type="GO" id="GO:0016757">
    <property type="term" value="F:glycosyltransferase activity"/>
    <property type="evidence" value="ECO:0007669"/>
    <property type="project" value="UniProtKB-KW"/>
</dbReference>
<proteinExistence type="predicted"/>
<dbReference type="AlphaFoldDB" id="A0AAE3ZBH3"/>
<evidence type="ECO:0000313" key="7">
    <source>
        <dbReference type="Proteomes" id="UP001180845"/>
    </source>
</evidence>
<comment type="caution">
    <text evidence="6">The sequence shown here is derived from an EMBL/GenBank/DDBJ whole genome shotgun (WGS) entry which is preliminary data.</text>
</comment>
<feature type="region of interest" description="Disordered" evidence="3">
    <location>
        <begin position="374"/>
        <end position="396"/>
    </location>
</feature>
<evidence type="ECO:0000256" key="1">
    <source>
        <dbReference type="ARBA" id="ARBA00022676"/>
    </source>
</evidence>
<keyword evidence="2" id="KW-0808">Transferase</keyword>
<dbReference type="Pfam" id="PF00534">
    <property type="entry name" value="Glycos_transf_1"/>
    <property type="match status" value="1"/>
</dbReference>
<organism evidence="6 7">
    <name type="scientific">Haloactinomyces albus</name>
    <dbReference type="NCBI Taxonomy" id="1352928"/>
    <lineage>
        <taxon>Bacteria</taxon>
        <taxon>Bacillati</taxon>
        <taxon>Actinomycetota</taxon>
        <taxon>Actinomycetes</taxon>
        <taxon>Actinopolysporales</taxon>
        <taxon>Actinopolysporaceae</taxon>
        <taxon>Haloactinomyces</taxon>
    </lineage>
</organism>
<evidence type="ECO:0000259" key="4">
    <source>
        <dbReference type="Pfam" id="PF00534"/>
    </source>
</evidence>
<dbReference type="PANTHER" id="PTHR12526:SF635">
    <property type="entry name" value="GLYCOSYL TRANSFERASE GROUP 1"/>
    <property type="match status" value="1"/>
</dbReference>
<evidence type="ECO:0000256" key="3">
    <source>
        <dbReference type="SAM" id="MobiDB-lite"/>
    </source>
</evidence>
<sequence length="396" mass="42942">MRVLHVITGLGVGGAELQLRSVLQHTRHDAEVVTLYNPGEVAEMLSRDGVRVRDLGMTGNTEIAAVLRLWKLIRQGRYDVVHTHLYRACVYGRVAARLAGTPAVVTTEHSIGRTHLERRRMTRGVQALYLGTDLCSDATIAVSDTVADRLVGWGVRRDKITVIPNGVDFDRVAFDEADRARIRAEFGIAREVRVVGVLGRLDPNKRFDLVIAAMAPMLDATTGLLIVGEGPDRERLEGVAREHGVADRVLFTGERHDVAAMLSALDLFVASSAQETFGLSVLEALSNGIRALYTTCPAMAGIETDRARAVPGDVAGMRREIASELARMGSPQPGMSTGLPRETVPAIRERYGIDAVTGRIDDLYDGLLDRRAQRSPRSEPLVADAVASAEPAGGDR</sequence>
<feature type="domain" description="Glycosyl transferase family 1" evidence="4">
    <location>
        <begin position="179"/>
        <end position="305"/>
    </location>
</feature>
<dbReference type="SUPFAM" id="SSF53756">
    <property type="entry name" value="UDP-Glycosyltransferase/glycogen phosphorylase"/>
    <property type="match status" value="1"/>
</dbReference>
<dbReference type="Proteomes" id="UP001180845">
    <property type="component" value="Unassembled WGS sequence"/>
</dbReference>
<gene>
    <name evidence="6" type="ORF">JOF55_000353</name>
</gene>
<dbReference type="PANTHER" id="PTHR12526">
    <property type="entry name" value="GLYCOSYLTRANSFERASE"/>
    <property type="match status" value="1"/>
</dbReference>
<evidence type="ECO:0000259" key="5">
    <source>
        <dbReference type="Pfam" id="PF13439"/>
    </source>
</evidence>